<accession>A0A7M1KCB9</accession>
<sequence>MDPYSQLLEQVFYEEMLTPALLSFCLVLFLFVLRTAFKNTSRNQVCVLFALGFMVIIGWPHAWQMMFPEVCIAPTGTPQEACHFSPWARLKLGLLSGACGALLALISAKAWQFTARKLK</sequence>
<feature type="transmembrane region" description="Helical" evidence="1">
    <location>
        <begin position="45"/>
        <end position="63"/>
    </location>
</feature>
<organism evidence="2 3">
    <name type="scientific">Pseudomonas poae</name>
    <dbReference type="NCBI Taxonomy" id="200451"/>
    <lineage>
        <taxon>Bacteria</taxon>
        <taxon>Pseudomonadati</taxon>
        <taxon>Pseudomonadota</taxon>
        <taxon>Gammaproteobacteria</taxon>
        <taxon>Pseudomonadales</taxon>
        <taxon>Pseudomonadaceae</taxon>
        <taxon>Pseudomonas</taxon>
    </lineage>
</organism>
<dbReference type="RefSeq" id="WP_197623410.1">
    <property type="nucleotide sequence ID" value="NZ_CP063073.1"/>
</dbReference>
<evidence type="ECO:0000313" key="2">
    <source>
        <dbReference type="EMBL" id="QOQ72779.1"/>
    </source>
</evidence>
<gene>
    <name evidence="2" type="ORF">IMF22_14720</name>
</gene>
<feature type="transmembrane region" description="Helical" evidence="1">
    <location>
        <begin position="16"/>
        <end position="33"/>
    </location>
</feature>
<evidence type="ECO:0000256" key="1">
    <source>
        <dbReference type="SAM" id="Phobius"/>
    </source>
</evidence>
<keyword evidence="1" id="KW-0472">Membrane</keyword>
<evidence type="ECO:0008006" key="4">
    <source>
        <dbReference type="Google" id="ProtNLM"/>
    </source>
</evidence>
<dbReference type="AlphaFoldDB" id="A0A7M1KCB9"/>
<name>A0A7M1KCB9_9PSED</name>
<feature type="transmembrane region" description="Helical" evidence="1">
    <location>
        <begin position="92"/>
        <end position="111"/>
    </location>
</feature>
<keyword evidence="1" id="KW-0812">Transmembrane</keyword>
<keyword evidence="1" id="KW-1133">Transmembrane helix</keyword>
<reference evidence="2 3" key="1">
    <citation type="submission" date="2020-10" db="EMBL/GenBank/DDBJ databases">
        <title>High quality whole genome sequence of Pseudomonas poae PMA22.</title>
        <authorList>
            <person name="Hernandez J.G."/>
            <person name="Rodriguez P."/>
            <person name="Cuevas C."/>
            <person name="de la Calle F."/>
            <person name="Galan B."/>
            <person name="Garcia J.L."/>
        </authorList>
    </citation>
    <scope>NUCLEOTIDE SEQUENCE [LARGE SCALE GENOMIC DNA]</scope>
    <source>
        <strain evidence="2 3">PMA22</strain>
    </source>
</reference>
<dbReference type="Proteomes" id="UP000594923">
    <property type="component" value="Chromosome"/>
</dbReference>
<protein>
    <recommendedName>
        <fullName evidence="4">Transmembrane protein</fullName>
    </recommendedName>
</protein>
<evidence type="ECO:0000313" key="3">
    <source>
        <dbReference type="Proteomes" id="UP000594923"/>
    </source>
</evidence>
<proteinExistence type="predicted"/>
<dbReference type="EMBL" id="CP063073">
    <property type="protein sequence ID" value="QOQ72779.1"/>
    <property type="molecule type" value="Genomic_DNA"/>
</dbReference>